<evidence type="ECO:0000313" key="4">
    <source>
        <dbReference type="Proteomes" id="UP000179243"/>
    </source>
</evidence>
<proteinExistence type="inferred from homology"/>
<gene>
    <name evidence="3" type="ORF">A2519_00770</name>
</gene>
<dbReference type="InterPro" id="IPR051416">
    <property type="entry name" value="phD-YefM_TA_antitoxins"/>
</dbReference>
<dbReference type="PANTHER" id="PTHR35377">
    <property type="entry name" value="ANTITOXIN VAPB49-RELATED-RELATED"/>
    <property type="match status" value="1"/>
</dbReference>
<evidence type="ECO:0000256" key="1">
    <source>
        <dbReference type="ARBA" id="ARBA00009981"/>
    </source>
</evidence>
<comment type="caution">
    <text evidence="3">The sequence shown here is derived from an EMBL/GenBank/DDBJ whole genome shotgun (WGS) entry which is preliminary data.</text>
</comment>
<comment type="function">
    <text evidence="2">Antitoxin component of a type II toxin-antitoxin (TA) system.</text>
</comment>
<dbReference type="Gene3D" id="3.40.1620.10">
    <property type="entry name" value="YefM-like domain"/>
    <property type="match status" value="1"/>
</dbReference>
<dbReference type="Proteomes" id="UP000179243">
    <property type="component" value="Unassembled WGS sequence"/>
</dbReference>
<dbReference type="NCBIfam" id="TIGR01552">
    <property type="entry name" value="phd_fam"/>
    <property type="match status" value="1"/>
</dbReference>
<comment type="similarity">
    <text evidence="1 2">Belongs to the phD/YefM antitoxin family.</text>
</comment>
<accession>A0A1F7FBN8</accession>
<dbReference type="SUPFAM" id="SSF143120">
    <property type="entry name" value="YefM-like"/>
    <property type="match status" value="1"/>
</dbReference>
<evidence type="ECO:0000256" key="2">
    <source>
        <dbReference type="RuleBase" id="RU362080"/>
    </source>
</evidence>
<dbReference type="InterPro" id="IPR006442">
    <property type="entry name" value="Antitoxin_Phd/YefM"/>
</dbReference>
<protein>
    <recommendedName>
        <fullName evidence="2">Antitoxin</fullName>
    </recommendedName>
</protein>
<dbReference type="InterPro" id="IPR036165">
    <property type="entry name" value="YefM-like_sf"/>
</dbReference>
<dbReference type="PANTHER" id="PTHR35377:SF4">
    <property type="entry name" value="PREVENT-HOST-DEATH FAMILY PROTEIN"/>
    <property type="match status" value="1"/>
</dbReference>
<evidence type="ECO:0000313" key="3">
    <source>
        <dbReference type="EMBL" id="OGK04021.1"/>
    </source>
</evidence>
<dbReference type="Pfam" id="PF02604">
    <property type="entry name" value="PhdYeFM_antitox"/>
    <property type="match status" value="1"/>
</dbReference>
<reference evidence="3 4" key="1">
    <citation type="journal article" date="2016" name="Nat. Commun.">
        <title>Thousands of microbial genomes shed light on interconnected biogeochemical processes in an aquifer system.</title>
        <authorList>
            <person name="Anantharaman K."/>
            <person name="Brown C.T."/>
            <person name="Hug L.A."/>
            <person name="Sharon I."/>
            <person name="Castelle C.J."/>
            <person name="Probst A.J."/>
            <person name="Thomas B.C."/>
            <person name="Singh A."/>
            <person name="Wilkins M.J."/>
            <person name="Karaoz U."/>
            <person name="Brodie E.L."/>
            <person name="Williams K.H."/>
            <person name="Hubbard S.S."/>
            <person name="Banfield J.F."/>
        </authorList>
    </citation>
    <scope>NUCLEOTIDE SEQUENCE [LARGE SCALE GENOMIC DNA]</scope>
</reference>
<dbReference type="AlphaFoldDB" id="A0A1F7FBN8"/>
<sequence>MHTVTVHQAKTNLSRLLQEAQHGEEIIISRGKTPIAKLVALPSARANRRIGSAPGLVLSMTPDFQDMPAEFRDYVE</sequence>
<organism evidence="3 4">
    <name type="scientific">Candidatus Raymondbacteria bacterium RIFOXYD12_FULL_49_13</name>
    <dbReference type="NCBI Taxonomy" id="1817890"/>
    <lineage>
        <taxon>Bacteria</taxon>
        <taxon>Raymondiibacteriota</taxon>
    </lineage>
</organism>
<name>A0A1F7FBN8_UNCRA</name>
<dbReference type="EMBL" id="MFYX01000077">
    <property type="protein sequence ID" value="OGK04021.1"/>
    <property type="molecule type" value="Genomic_DNA"/>
</dbReference>